<evidence type="ECO:0000313" key="13">
    <source>
        <dbReference type="EMBL" id="AIC94682.1"/>
    </source>
</evidence>
<comment type="function">
    <text evidence="2">Catalyzes the dismutation of two molecules of 6,7-dimethyl-8-ribityllumazine, resulting in the formation of riboflavin and 5-amino-6-(D-ribitylamino)uracil.</text>
</comment>
<dbReference type="PATRIC" id="fig|1246626.3.peg.2104"/>
<dbReference type="InterPro" id="IPR026017">
    <property type="entry name" value="Lumazine-bd_dom"/>
</dbReference>
<organism evidence="13 14">
    <name type="scientific">Shouchella lehensis G1</name>
    <dbReference type="NCBI Taxonomy" id="1246626"/>
    <lineage>
        <taxon>Bacteria</taxon>
        <taxon>Bacillati</taxon>
        <taxon>Bacillota</taxon>
        <taxon>Bacilli</taxon>
        <taxon>Bacillales</taxon>
        <taxon>Bacillaceae</taxon>
        <taxon>Shouchella</taxon>
    </lineage>
</organism>
<dbReference type="NCBIfam" id="TIGR00187">
    <property type="entry name" value="ribE"/>
    <property type="match status" value="1"/>
</dbReference>
<keyword evidence="8" id="KW-0808">Transferase</keyword>
<evidence type="ECO:0000256" key="8">
    <source>
        <dbReference type="ARBA" id="ARBA00022679"/>
    </source>
</evidence>
<protein>
    <recommendedName>
        <fullName evidence="6 10">Riboflavin synthase</fullName>
        <ecNumber evidence="5 10">2.5.1.9</ecNumber>
    </recommendedName>
</protein>
<dbReference type="FunFam" id="2.40.30.20:FF:000004">
    <property type="entry name" value="Riboflavin synthase, alpha subunit"/>
    <property type="match status" value="1"/>
</dbReference>
<feature type="domain" description="Lumazine-binding" evidence="12">
    <location>
        <begin position="1"/>
        <end position="96"/>
    </location>
</feature>
<dbReference type="NCBIfam" id="NF009566">
    <property type="entry name" value="PRK13020.1"/>
    <property type="match status" value="1"/>
</dbReference>
<evidence type="ECO:0000256" key="1">
    <source>
        <dbReference type="ARBA" id="ARBA00000968"/>
    </source>
</evidence>
<dbReference type="PROSITE" id="PS51177">
    <property type="entry name" value="LUMAZINE_BIND"/>
    <property type="match status" value="2"/>
</dbReference>
<evidence type="ECO:0000256" key="10">
    <source>
        <dbReference type="NCBIfam" id="TIGR00187"/>
    </source>
</evidence>
<dbReference type="AlphaFoldDB" id="A0A060LWW4"/>
<evidence type="ECO:0000256" key="5">
    <source>
        <dbReference type="ARBA" id="ARBA00012827"/>
    </source>
</evidence>
<dbReference type="PANTHER" id="PTHR21098">
    <property type="entry name" value="RIBOFLAVIN SYNTHASE ALPHA CHAIN"/>
    <property type="match status" value="1"/>
</dbReference>
<evidence type="ECO:0000256" key="6">
    <source>
        <dbReference type="ARBA" id="ARBA00013950"/>
    </source>
</evidence>
<feature type="repeat" description="Lumazine-binding" evidence="11">
    <location>
        <begin position="1"/>
        <end position="96"/>
    </location>
</feature>
<evidence type="ECO:0000313" key="14">
    <source>
        <dbReference type="Proteomes" id="UP000027142"/>
    </source>
</evidence>
<dbReference type="STRING" id="1246626.BleG1_2104"/>
<feature type="repeat" description="Lumazine-binding" evidence="11">
    <location>
        <begin position="97"/>
        <end position="193"/>
    </location>
</feature>
<dbReference type="eggNOG" id="COG0307">
    <property type="taxonomic scope" value="Bacteria"/>
</dbReference>
<dbReference type="SUPFAM" id="SSF63380">
    <property type="entry name" value="Riboflavin synthase domain-like"/>
    <property type="match status" value="2"/>
</dbReference>
<dbReference type="Proteomes" id="UP000027142">
    <property type="component" value="Chromosome"/>
</dbReference>
<keyword evidence="7" id="KW-0686">Riboflavin biosynthesis</keyword>
<dbReference type="EMBL" id="CP003923">
    <property type="protein sequence ID" value="AIC94682.1"/>
    <property type="molecule type" value="Genomic_DNA"/>
</dbReference>
<reference evidence="13 14" key="1">
    <citation type="journal article" date="2014" name="Gene">
        <title>A comparative genomic analysis of the alkalitolerant soil bacterium Bacillus lehensis G1.</title>
        <authorList>
            <person name="Noor Y.M."/>
            <person name="Samsulrizal N.H."/>
            <person name="Jema'on N.A."/>
            <person name="Low K.O."/>
            <person name="Ramli A.N."/>
            <person name="Alias N.I."/>
            <person name="Damis S.I."/>
            <person name="Fuzi S.F."/>
            <person name="Isa M.N."/>
            <person name="Murad A.M."/>
            <person name="Raih M.F."/>
            <person name="Bakar F.D."/>
            <person name="Najimudin N."/>
            <person name="Mahadi N.M."/>
            <person name="Illias R.M."/>
        </authorList>
    </citation>
    <scope>NUCLEOTIDE SEQUENCE [LARGE SCALE GENOMIC DNA]</scope>
    <source>
        <strain evidence="13 14">G1</strain>
    </source>
</reference>
<evidence type="ECO:0000256" key="7">
    <source>
        <dbReference type="ARBA" id="ARBA00022619"/>
    </source>
</evidence>
<name>A0A060LWW4_9BACI</name>
<dbReference type="KEGG" id="ble:BleG1_2104"/>
<evidence type="ECO:0000256" key="9">
    <source>
        <dbReference type="ARBA" id="ARBA00022737"/>
    </source>
</evidence>
<dbReference type="GO" id="GO:0004746">
    <property type="term" value="F:riboflavin synthase activity"/>
    <property type="evidence" value="ECO:0007669"/>
    <property type="project" value="UniProtKB-UniRule"/>
</dbReference>
<dbReference type="Pfam" id="PF00677">
    <property type="entry name" value="Lum_binding"/>
    <property type="match status" value="2"/>
</dbReference>
<feature type="domain" description="Lumazine-binding" evidence="12">
    <location>
        <begin position="97"/>
        <end position="193"/>
    </location>
</feature>
<comment type="subunit">
    <text evidence="4">Homotrimer.</text>
</comment>
<dbReference type="InterPro" id="IPR017938">
    <property type="entry name" value="Riboflavin_synthase-like_b-brl"/>
</dbReference>
<dbReference type="GO" id="GO:0009231">
    <property type="term" value="P:riboflavin biosynthetic process"/>
    <property type="evidence" value="ECO:0007669"/>
    <property type="project" value="UniProtKB-KW"/>
</dbReference>
<evidence type="ECO:0000256" key="2">
    <source>
        <dbReference type="ARBA" id="ARBA00002803"/>
    </source>
</evidence>
<keyword evidence="9" id="KW-0677">Repeat</keyword>
<evidence type="ECO:0000256" key="4">
    <source>
        <dbReference type="ARBA" id="ARBA00011233"/>
    </source>
</evidence>
<dbReference type="PIRSF" id="PIRSF000498">
    <property type="entry name" value="Riboflavin_syn_A"/>
    <property type="match status" value="1"/>
</dbReference>
<comment type="catalytic activity">
    <reaction evidence="1">
        <text>2 6,7-dimethyl-8-(1-D-ribityl)lumazine + H(+) = 5-amino-6-(D-ribitylamino)uracil + riboflavin</text>
        <dbReference type="Rhea" id="RHEA:20772"/>
        <dbReference type="ChEBI" id="CHEBI:15378"/>
        <dbReference type="ChEBI" id="CHEBI:15934"/>
        <dbReference type="ChEBI" id="CHEBI:57986"/>
        <dbReference type="ChEBI" id="CHEBI:58201"/>
        <dbReference type="EC" id="2.5.1.9"/>
    </reaction>
</comment>
<comment type="pathway">
    <text evidence="3">Cofactor biosynthesis; riboflavin biosynthesis; riboflavin from 2-hydroxy-3-oxobutyl phosphate and 5-amino-6-(D-ribitylamino)uracil: step 2/2.</text>
</comment>
<dbReference type="CDD" id="cd00402">
    <property type="entry name" value="Riboflavin_synthase_like"/>
    <property type="match status" value="1"/>
</dbReference>
<dbReference type="PANTHER" id="PTHR21098:SF12">
    <property type="entry name" value="RIBOFLAVIN SYNTHASE"/>
    <property type="match status" value="1"/>
</dbReference>
<dbReference type="FunFam" id="2.40.30.20:FF:000003">
    <property type="entry name" value="Riboflavin synthase, alpha subunit"/>
    <property type="match status" value="1"/>
</dbReference>
<proteinExistence type="predicted"/>
<dbReference type="HOGENOM" id="CLU_034388_2_0_9"/>
<accession>A0A060LWW4</accession>
<evidence type="ECO:0000256" key="11">
    <source>
        <dbReference type="PROSITE-ProRule" id="PRU00524"/>
    </source>
</evidence>
<gene>
    <name evidence="13" type="ORF">BleG1_2104</name>
</gene>
<dbReference type="InterPro" id="IPR001783">
    <property type="entry name" value="Lumazine-bd"/>
</dbReference>
<sequence>MFTGIIEEKGTITEIKKQNQGMKLSIKGVKVLEDVSLGDSIAVNGVCLTVTAFNDQEFSVDVMPETFQGTTLSQLRTSTPVNLERAMSPLSRFGGHMVSGHIDGKGTVVRRKQVDNAVYFDIQAPKRILKYIVQKGSVAVDGTSLTVFGLKDSHFTISIIPHTLDETIMGTLAIGDEVNIECDLIGKYVERLVTVSDESAPKHNLAELLQQNGYM</sequence>
<evidence type="ECO:0000256" key="3">
    <source>
        <dbReference type="ARBA" id="ARBA00004887"/>
    </source>
</evidence>
<dbReference type="InterPro" id="IPR023366">
    <property type="entry name" value="ATP_synth_asu-like_sf"/>
</dbReference>
<keyword evidence="14" id="KW-1185">Reference proteome</keyword>
<evidence type="ECO:0000259" key="12">
    <source>
        <dbReference type="PROSITE" id="PS51177"/>
    </source>
</evidence>
<dbReference type="OrthoDB" id="9788537at2"/>
<dbReference type="EC" id="2.5.1.9" evidence="5 10"/>
<dbReference type="Gene3D" id="2.40.30.20">
    <property type="match status" value="2"/>
</dbReference>
<dbReference type="RefSeq" id="WP_038480418.1">
    <property type="nucleotide sequence ID" value="NZ_CP003923.1"/>
</dbReference>
<dbReference type="NCBIfam" id="NF006767">
    <property type="entry name" value="PRK09289.1"/>
    <property type="match status" value="1"/>
</dbReference>